<name>A0AAE1EAE9_9GAST</name>
<dbReference type="Proteomes" id="UP001283361">
    <property type="component" value="Unassembled WGS sequence"/>
</dbReference>
<accession>A0AAE1EAE9</accession>
<dbReference type="AlphaFoldDB" id="A0AAE1EAE9"/>
<sequence>MEVAGFTRLFVTVENNPTELAPRNDRSFSDEFYKFRFARLATETTWDGVPDRIIKTSLKRLMLRSIDPRLYEHHPISAARETQVMRVLMSRIGMCSV</sequence>
<comment type="caution">
    <text evidence="1">The sequence shown here is derived from an EMBL/GenBank/DDBJ whole genome shotgun (WGS) entry which is preliminary data.</text>
</comment>
<gene>
    <name evidence="1" type="ORF">RRG08_009968</name>
</gene>
<proteinExistence type="predicted"/>
<evidence type="ECO:0000313" key="2">
    <source>
        <dbReference type="Proteomes" id="UP001283361"/>
    </source>
</evidence>
<keyword evidence="2" id="KW-1185">Reference proteome</keyword>
<evidence type="ECO:0000313" key="1">
    <source>
        <dbReference type="EMBL" id="KAK3799425.1"/>
    </source>
</evidence>
<organism evidence="1 2">
    <name type="scientific">Elysia crispata</name>
    <name type="common">lettuce slug</name>
    <dbReference type="NCBI Taxonomy" id="231223"/>
    <lineage>
        <taxon>Eukaryota</taxon>
        <taxon>Metazoa</taxon>
        <taxon>Spiralia</taxon>
        <taxon>Lophotrochozoa</taxon>
        <taxon>Mollusca</taxon>
        <taxon>Gastropoda</taxon>
        <taxon>Heterobranchia</taxon>
        <taxon>Euthyneura</taxon>
        <taxon>Panpulmonata</taxon>
        <taxon>Sacoglossa</taxon>
        <taxon>Placobranchoidea</taxon>
        <taxon>Plakobranchidae</taxon>
        <taxon>Elysia</taxon>
    </lineage>
</organism>
<protein>
    <submittedName>
        <fullName evidence="1">Uncharacterized protein</fullName>
    </submittedName>
</protein>
<dbReference type="EMBL" id="JAWDGP010000571">
    <property type="protein sequence ID" value="KAK3799425.1"/>
    <property type="molecule type" value="Genomic_DNA"/>
</dbReference>
<reference evidence="1" key="1">
    <citation type="journal article" date="2023" name="G3 (Bethesda)">
        <title>A reference genome for the long-term kleptoplast-retaining sea slug Elysia crispata morphotype clarki.</title>
        <authorList>
            <person name="Eastman K.E."/>
            <person name="Pendleton A.L."/>
            <person name="Shaikh M.A."/>
            <person name="Suttiyut T."/>
            <person name="Ogas R."/>
            <person name="Tomko P."/>
            <person name="Gavelis G."/>
            <person name="Widhalm J.R."/>
            <person name="Wisecaver J.H."/>
        </authorList>
    </citation>
    <scope>NUCLEOTIDE SEQUENCE</scope>
    <source>
        <strain evidence="1">ECLA1</strain>
    </source>
</reference>